<name>A0A0K8VPN3_BACLA</name>
<gene>
    <name evidence="2" type="ORF">c0_g1_i1</name>
</gene>
<reference evidence="2" key="1">
    <citation type="submission" date="2015-06" db="EMBL/GenBank/DDBJ databases">
        <authorList>
            <person name="Hoefler B.C."/>
            <person name="Straight P.D."/>
        </authorList>
    </citation>
    <scope>NUCLEOTIDE SEQUENCE</scope>
</reference>
<evidence type="ECO:0000256" key="1">
    <source>
        <dbReference type="SAM" id="MobiDB-lite"/>
    </source>
</evidence>
<evidence type="ECO:0000313" key="2">
    <source>
        <dbReference type="EMBL" id="JAI40844.1"/>
    </source>
</evidence>
<proteinExistence type="predicted"/>
<accession>A0A0K8VPN3</accession>
<protein>
    <submittedName>
        <fullName evidence="2">Uncharacterized protein</fullName>
    </submittedName>
</protein>
<dbReference type="OrthoDB" id="8046853at2759"/>
<dbReference type="EMBL" id="GDHF01011470">
    <property type="protein sequence ID" value="JAI40844.1"/>
    <property type="molecule type" value="Transcribed_RNA"/>
</dbReference>
<dbReference type="AlphaFoldDB" id="A0A0K8VPN3"/>
<feature type="region of interest" description="Disordered" evidence="1">
    <location>
        <begin position="118"/>
        <end position="148"/>
    </location>
</feature>
<sequence>KRNKSRVPKNKKKNMSSTFEIEKEKPQNLILVKNFLKFLTLQFLHLWQKMFPTKLFSNDSLPSLQGSLFSLNSVYSNTFGPTGTRMELYPRRRHTEFYYDPQPMEEYQSRACEHPQDKLQHKARGSKFELQPINEESPKLRINPPKNSDMRMFRNSYFS</sequence>
<organism evidence="2">
    <name type="scientific">Bactrocera latifrons</name>
    <name type="common">Malaysian fruit fly</name>
    <name type="synonym">Chaetodacus latifrons</name>
    <dbReference type="NCBI Taxonomy" id="174628"/>
    <lineage>
        <taxon>Eukaryota</taxon>
        <taxon>Metazoa</taxon>
        <taxon>Ecdysozoa</taxon>
        <taxon>Arthropoda</taxon>
        <taxon>Hexapoda</taxon>
        <taxon>Insecta</taxon>
        <taxon>Pterygota</taxon>
        <taxon>Neoptera</taxon>
        <taxon>Endopterygota</taxon>
        <taxon>Diptera</taxon>
        <taxon>Brachycera</taxon>
        <taxon>Muscomorpha</taxon>
        <taxon>Tephritoidea</taxon>
        <taxon>Tephritidae</taxon>
        <taxon>Bactrocera</taxon>
        <taxon>Bactrocera</taxon>
    </lineage>
</organism>
<feature type="non-terminal residue" evidence="2">
    <location>
        <position position="1"/>
    </location>
</feature>